<organism evidence="2 3">
    <name type="scientific">Methylobacterium oryzae CBMB20</name>
    <dbReference type="NCBI Taxonomy" id="693986"/>
    <lineage>
        <taxon>Bacteria</taxon>
        <taxon>Pseudomonadati</taxon>
        <taxon>Pseudomonadota</taxon>
        <taxon>Alphaproteobacteria</taxon>
        <taxon>Hyphomicrobiales</taxon>
        <taxon>Methylobacteriaceae</taxon>
        <taxon>Methylobacterium</taxon>
    </lineage>
</organism>
<evidence type="ECO:0000313" key="3">
    <source>
        <dbReference type="Proteomes" id="UP000029492"/>
    </source>
</evidence>
<protein>
    <submittedName>
        <fullName evidence="2">Protein of unassigned function</fullName>
    </submittedName>
</protein>
<feature type="signal peptide" evidence="1">
    <location>
        <begin position="1"/>
        <end position="21"/>
    </location>
</feature>
<dbReference type="AlphaFoldDB" id="A0A089NSD6"/>
<dbReference type="eggNOG" id="ENOG5033IY1">
    <property type="taxonomic scope" value="Bacteria"/>
</dbReference>
<dbReference type="Proteomes" id="UP000029492">
    <property type="component" value="Chromosome"/>
</dbReference>
<name>A0A089NSD6_9HYPH</name>
<keyword evidence="3" id="KW-1185">Reference proteome</keyword>
<dbReference type="NCBIfam" id="NF047412">
    <property type="entry name" value="sig_GCG_CRPN_rpt"/>
    <property type="match status" value="1"/>
</dbReference>
<dbReference type="EMBL" id="CP003811">
    <property type="protein sequence ID" value="AIQ90317.1"/>
    <property type="molecule type" value="Genomic_DNA"/>
</dbReference>
<reference evidence="2 3" key="1">
    <citation type="journal article" date="2014" name="PLoS ONE">
        <title>Genome Information of Methylobacterium oryzae, a Plant-Probiotic Methylotroph in the Phyllosphere.</title>
        <authorList>
            <person name="Kwak M.J."/>
            <person name="Jeong H."/>
            <person name="Madhaiyan M."/>
            <person name="Lee Y."/>
            <person name="Sa T.M."/>
            <person name="Oh T.K."/>
            <person name="Kim J.F."/>
        </authorList>
    </citation>
    <scope>NUCLEOTIDE SEQUENCE [LARGE SCALE GENOMIC DNA]</scope>
    <source>
        <strain evidence="2 3">CBMB20</strain>
    </source>
</reference>
<gene>
    <name evidence="2" type="ORF">MOC_2562</name>
</gene>
<evidence type="ECO:0000313" key="2">
    <source>
        <dbReference type="EMBL" id="AIQ90317.1"/>
    </source>
</evidence>
<dbReference type="InterPro" id="IPR058110">
    <property type="entry name" value="GCG_CRPN_dom"/>
</dbReference>
<dbReference type="RefSeq" id="WP_051044832.1">
    <property type="nucleotide sequence ID" value="NZ_CP003811.1"/>
</dbReference>
<keyword evidence="1" id="KW-0732">Signal</keyword>
<dbReference type="KEGG" id="mor:MOC_2562"/>
<dbReference type="HOGENOM" id="CLU_2465508_0_0_5"/>
<accession>A0A089NSD6</accession>
<sequence>MKMTGLIIAASVALFAGGAQAMPVAPLSGGDASVTLVRGGCGFGAHRGPYGGCRLNRGPRGAMRRAMTGAPRGCPPGLYRGPRGFCHR</sequence>
<feature type="chain" id="PRO_5001847944" evidence="1">
    <location>
        <begin position="22"/>
        <end position="88"/>
    </location>
</feature>
<dbReference type="GeneID" id="96604838"/>
<proteinExistence type="predicted"/>
<evidence type="ECO:0000256" key="1">
    <source>
        <dbReference type="SAM" id="SignalP"/>
    </source>
</evidence>